<comment type="caution">
    <text evidence="7">The sequence shown here is derived from an EMBL/GenBank/DDBJ whole genome shotgun (WGS) entry which is preliminary data.</text>
</comment>
<dbReference type="PANTHER" id="PTHR23168">
    <property type="entry name" value="MITOTIC SPINDLE ASSEMBLY CHECKPOINT PROTEIN MAD1 MITOTIC ARREST DEFICIENT-LIKE PROTEIN 1"/>
    <property type="match status" value="1"/>
</dbReference>
<keyword evidence="4" id="KW-0498">Mitosis</keyword>
<comment type="subcellular location">
    <subcellularLocation>
        <location evidence="1">Nucleus</location>
    </subcellularLocation>
</comment>
<evidence type="ECO:0000256" key="5">
    <source>
        <dbReference type="ARBA" id="ARBA00023242"/>
    </source>
</evidence>
<evidence type="ECO:0000256" key="3">
    <source>
        <dbReference type="ARBA" id="ARBA00022618"/>
    </source>
</evidence>
<dbReference type="GO" id="GO:0005635">
    <property type="term" value="C:nuclear envelope"/>
    <property type="evidence" value="ECO:0007669"/>
    <property type="project" value="TreeGrafter"/>
</dbReference>
<protein>
    <submittedName>
        <fullName evidence="7">Uncharacterized protein</fullName>
    </submittedName>
</protein>
<keyword evidence="8" id="KW-1185">Reference proteome</keyword>
<name>A0AAP0S3Y1_LIQFO</name>
<keyword evidence="3" id="KW-0132">Cell division</keyword>
<dbReference type="GO" id="GO:0051315">
    <property type="term" value="P:attachment of mitotic spindle microtubules to kinetochore"/>
    <property type="evidence" value="ECO:0007669"/>
    <property type="project" value="TreeGrafter"/>
</dbReference>
<evidence type="ECO:0000313" key="7">
    <source>
        <dbReference type="EMBL" id="KAK9286475.1"/>
    </source>
</evidence>
<sequence>MGYFGPWNNESRKVKSEFLDALDSAEKQVCDYQSKLESLNDNFCKTEAERKKFRDQFLYVEQELAAAKGREQALQEQLLKEVNDYQERFKSNYNYTVNSR</sequence>
<dbReference type="PANTHER" id="PTHR23168:SF0">
    <property type="entry name" value="MITOTIC SPINDLE ASSEMBLY CHECKPOINT PROTEIN MAD1"/>
    <property type="match status" value="1"/>
</dbReference>
<evidence type="ECO:0000313" key="8">
    <source>
        <dbReference type="Proteomes" id="UP001415857"/>
    </source>
</evidence>
<comment type="similarity">
    <text evidence="2">Belongs to the MAD1 family.</text>
</comment>
<reference evidence="7 8" key="1">
    <citation type="journal article" date="2024" name="Plant J.">
        <title>Genome sequences and population genomics reveal climatic adaptation and genomic divergence between two closely related sweetgum species.</title>
        <authorList>
            <person name="Xu W.Q."/>
            <person name="Ren C.Q."/>
            <person name="Zhang X.Y."/>
            <person name="Comes H.P."/>
            <person name="Liu X.H."/>
            <person name="Li Y.G."/>
            <person name="Kettle C.J."/>
            <person name="Jalonen R."/>
            <person name="Gaisberger H."/>
            <person name="Ma Y.Z."/>
            <person name="Qiu Y.X."/>
        </authorList>
    </citation>
    <scope>NUCLEOTIDE SEQUENCE [LARGE SCALE GENOMIC DNA]</scope>
    <source>
        <strain evidence="7">Hangzhou</strain>
    </source>
</reference>
<evidence type="ECO:0000256" key="2">
    <source>
        <dbReference type="ARBA" id="ARBA00008029"/>
    </source>
</evidence>
<accession>A0AAP0S3Y1</accession>
<dbReference type="GO" id="GO:0072686">
    <property type="term" value="C:mitotic spindle"/>
    <property type="evidence" value="ECO:0007669"/>
    <property type="project" value="TreeGrafter"/>
</dbReference>
<dbReference type="InterPro" id="IPR008672">
    <property type="entry name" value="Mad1"/>
</dbReference>
<dbReference type="EMBL" id="JBBPBK010000004">
    <property type="protein sequence ID" value="KAK9286475.1"/>
    <property type="molecule type" value="Genomic_DNA"/>
</dbReference>
<evidence type="ECO:0000256" key="4">
    <source>
        <dbReference type="ARBA" id="ARBA00022776"/>
    </source>
</evidence>
<dbReference type="Proteomes" id="UP001415857">
    <property type="component" value="Unassembled WGS sequence"/>
</dbReference>
<gene>
    <name evidence="7" type="ORF">L1049_014872</name>
</gene>
<evidence type="ECO:0000256" key="6">
    <source>
        <dbReference type="ARBA" id="ARBA00023306"/>
    </source>
</evidence>
<evidence type="ECO:0000256" key="1">
    <source>
        <dbReference type="ARBA" id="ARBA00004123"/>
    </source>
</evidence>
<dbReference type="GO" id="GO:0007094">
    <property type="term" value="P:mitotic spindle assembly checkpoint signaling"/>
    <property type="evidence" value="ECO:0007669"/>
    <property type="project" value="InterPro"/>
</dbReference>
<organism evidence="7 8">
    <name type="scientific">Liquidambar formosana</name>
    <name type="common">Formosan gum</name>
    <dbReference type="NCBI Taxonomy" id="63359"/>
    <lineage>
        <taxon>Eukaryota</taxon>
        <taxon>Viridiplantae</taxon>
        <taxon>Streptophyta</taxon>
        <taxon>Embryophyta</taxon>
        <taxon>Tracheophyta</taxon>
        <taxon>Spermatophyta</taxon>
        <taxon>Magnoliopsida</taxon>
        <taxon>eudicotyledons</taxon>
        <taxon>Gunneridae</taxon>
        <taxon>Pentapetalae</taxon>
        <taxon>Saxifragales</taxon>
        <taxon>Altingiaceae</taxon>
        <taxon>Liquidambar</taxon>
    </lineage>
</organism>
<dbReference type="AlphaFoldDB" id="A0AAP0S3Y1"/>
<proteinExistence type="inferred from homology"/>
<keyword evidence="6" id="KW-0131">Cell cycle</keyword>
<keyword evidence="5" id="KW-0539">Nucleus</keyword>
<dbReference type="GO" id="GO:0051301">
    <property type="term" value="P:cell division"/>
    <property type="evidence" value="ECO:0007669"/>
    <property type="project" value="UniProtKB-KW"/>
</dbReference>
<dbReference type="GO" id="GO:0000776">
    <property type="term" value="C:kinetochore"/>
    <property type="evidence" value="ECO:0007669"/>
    <property type="project" value="TreeGrafter"/>
</dbReference>